<evidence type="ECO:0000256" key="2">
    <source>
        <dbReference type="ARBA" id="ARBA00022692"/>
    </source>
</evidence>
<sequence>MPCPAPPRRWDPCVPLIDPFGSESREVPASLQHLIRMHRAFVVLLPLSLILIVFGWGCGVIGSLAQSSCLLLFTGCYFLLGGECPAAWAEWEGASC</sequence>
<gene>
    <name evidence="6" type="primary">TMEM235</name>
    <name evidence="6" type="ORF">Y1Q_0019583</name>
</gene>
<dbReference type="InterPro" id="IPR039951">
    <property type="entry name" value="TMEM114/TMEM235"/>
</dbReference>
<dbReference type="GO" id="GO:0016324">
    <property type="term" value="C:apical plasma membrane"/>
    <property type="evidence" value="ECO:0007669"/>
    <property type="project" value="TreeGrafter"/>
</dbReference>
<feature type="transmembrane region" description="Helical" evidence="5">
    <location>
        <begin position="40"/>
        <end position="65"/>
    </location>
</feature>
<dbReference type="PANTHER" id="PTHR20516">
    <property type="entry name" value="TRANSMEMBRANE PROTEIN 114/235 FAMILY MEMBER"/>
    <property type="match status" value="1"/>
</dbReference>
<evidence type="ECO:0000313" key="7">
    <source>
        <dbReference type="Proteomes" id="UP000050525"/>
    </source>
</evidence>
<dbReference type="Gene3D" id="1.20.140.150">
    <property type="match status" value="1"/>
</dbReference>
<keyword evidence="3 5" id="KW-1133">Transmembrane helix</keyword>
<dbReference type="AlphaFoldDB" id="A0A151NGM4"/>
<dbReference type="PANTHER" id="PTHR20516:SF1">
    <property type="entry name" value="TRANSMEMBRANE PROTEIN 235"/>
    <property type="match status" value="1"/>
</dbReference>
<dbReference type="Pfam" id="PF13903">
    <property type="entry name" value="Claudin_2"/>
    <property type="match status" value="1"/>
</dbReference>
<evidence type="ECO:0000256" key="3">
    <source>
        <dbReference type="ARBA" id="ARBA00022989"/>
    </source>
</evidence>
<evidence type="ECO:0000256" key="5">
    <source>
        <dbReference type="SAM" id="Phobius"/>
    </source>
</evidence>
<comment type="subcellular location">
    <subcellularLocation>
        <location evidence="1">Membrane</location>
        <topology evidence="1">Multi-pass membrane protein</topology>
    </subcellularLocation>
</comment>
<keyword evidence="7" id="KW-1185">Reference proteome</keyword>
<keyword evidence="2 5" id="KW-0812">Transmembrane</keyword>
<organism evidence="6 7">
    <name type="scientific">Alligator mississippiensis</name>
    <name type="common">American alligator</name>
    <dbReference type="NCBI Taxonomy" id="8496"/>
    <lineage>
        <taxon>Eukaryota</taxon>
        <taxon>Metazoa</taxon>
        <taxon>Chordata</taxon>
        <taxon>Craniata</taxon>
        <taxon>Vertebrata</taxon>
        <taxon>Euteleostomi</taxon>
        <taxon>Archelosauria</taxon>
        <taxon>Archosauria</taxon>
        <taxon>Crocodylia</taxon>
        <taxon>Alligatoridae</taxon>
        <taxon>Alligatorinae</taxon>
        <taxon>Alligator</taxon>
    </lineage>
</organism>
<dbReference type="InterPro" id="IPR004031">
    <property type="entry name" value="PMP22/EMP/MP20/Claudin"/>
</dbReference>
<proteinExistence type="predicted"/>
<protein>
    <submittedName>
        <fullName evidence="6">Transmembrane protein 235</fullName>
    </submittedName>
</protein>
<name>A0A151NGM4_ALLMI</name>
<evidence type="ECO:0000313" key="6">
    <source>
        <dbReference type="EMBL" id="KYO35675.1"/>
    </source>
</evidence>
<evidence type="ECO:0000256" key="4">
    <source>
        <dbReference type="ARBA" id="ARBA00023136"/>
    </source>
</evidence>
<keyword evidence="4 5" id="KW-0472">Membrane</keyword>
<comment type="caution">
    <text evidence="6">The sequence shown here is derived from an EMBL/GenBank/DDBJ whole genome shotgun (WGS) entry which is preliminary data.</text>
</comment>
<dbReference type="EMBL" id="AKHW03003126">
    <property type="protein sequence ID" value="KYO35675.1"/>
    <property type="molecule type" value="Genomic_DNA"/>
</dbReference>
<accession>A0A151NGM4</accession>
<dbReference type="Proteomes" id="UP000050525">
    <property type="component" value="Unassembled WGS sequence"/>
</dbReference>
<reference evidence="6 7" key="1">
    <citation type="journal article" date="2012" name="Genome Biol.">
        <title>Sequencing three crocodilian genomes to illuminate the evolution of archosaurs and amniotes.</title>
        <authorList>
            <person name="St John J.A."/>
            <person name="Braun E.L."/>
            <person name="Isberg S.R."/>
            <person name="Miles L.G."/>
            <person name="Chong A.Y."/>
            <person name="Gongora J."/>
            <person name="Dalzell P."/>
            <person name="Moran C."/>
            <person name="Bed'hom B."/>
            <person name="Abzhanov A."/>
            <person name="Burgess S.C."/>
            <person name="Cooksey A.M."/>
            <person name="Castoe T.A."/>
            <person name="Crawford N.G."/>
            <person name="Densmore L.D."/>
            <person name="Drew J.C."/>
            <person name="Edwards S.V."/>
            <person name="Faircloth B.C."/>
            <person name="Fujita M.K."/>
            <person name="Greenwold M.J."/>
            <person name="Hoffmann F.G."/>
            <person name="Howard J.M."/>
            <person name="Iguchi T."/>
            <person name="Janes D.E."/>
            <person name="Khan S.Y."/>
            <person name="Kohno S."/>
            <person name="de Koning A.J."/>
            <person name="Lance S.L."/>
            <person name="McCarthy F.M."/>
            <person name="McCormack J.E."/>
            <person name="Merchant M.E."/>
            <person name="Peterson D.G."/>
            <person name="Pollock D.D."/>
            <person name="Pourmand N."/>
            <person name="Raney B.J."/>
            <person name="Roessler K.A."/>
            <person name="Sanford J.R."/>
            <person name="Sawyer R.H."/>
            <person name="Schmidt C.J."/>
            <person name="Triplett E.W."/>
            <person name="Tuberville T.D."/>
            <person name="Venegas-Anaya M."/>
            <person name="Howard J.T."/>
            <person name="Jarvis E.D."/>
            <person name="Guillette L.J.Jr."/>
            <person name="Glenn T.C."/>
            <person name="Green R.E."/>
            <person name="Ray D.A."/>
        </authorList>
    </citation>
    <scope>NUCLEOTIDE SEQUENCE [LARGE SCALE GENOMIC DNA]</scope>
    <source>
        <strain evidence="6">KSC_2009_1</strain>
    </source>
</reference>
<evidence type="ECO:0000256" key="1">
    <source>
        <dbReference type="ARBA" id="ARBA00004141"/>
    </source>
</evidence>